<dbReference type="Proteomes" id="UP000709959">
    <property type="component" value="Unassembled WGS sequence"/>
</dbReference>
<organism evidence="7 8">
    <name type="scientific">Candidatus Geothrix odensensis</name>
    <dbReference type="NCBI Taxonomy" id="2954440"/>
    <lineage>
        <taxon>Bacteria</taxon>
        <taxon>Pseudomonadati</taxon>
        <taxon>Acidobacteriota</taxon>
        <taxon>Holophagae</taxon>
        <taxon>Holophagales</taxon>
        <taxon>Holophagaceae</taxon>
        <taxon>Geothrix</taxon>
    </lineage>
</organism>
<dbReference type="AlphaFoldDB" id="A0A936K5V2"/>
<dbReference type="Pfam" id="PF04085">
    <property type="entry name" value="MreC"/>
    <property type="match status" value="1"/>
</dbReference>
<evidence type="ECO:0000313" key="8">
    <source>
        <dbReference type="Proteomes" id="UP000709959"/>
    </source>
</evidence>
<protein>
    <recommendedName>
        <fullName evidence="2">Cell shape-determining protein MreC</fullName>
    </recommendedName>
    <alternativeName>
        <fullName evidence="4">Cell shape protein MreC</fullName>
    </alternativeName>
</protein>
<evidence type="ECO:0000256" key="3">
    <source>
        <dbReference type="ARBA" id="ARBA00022960"/>
    </source>
</evidence>
<dbReference type="PANTHER" id="PTHR34138:SF1">
    <property type="entry name" value="CELL SHAPE-DETERMINING PROTEIN MREC"/>
    <property type="match status" value="1"/>
</dbReference>
<dbReference type="InterPro" id="IPR042177">
    <property type="entry name" value="Cell/Rod_1"/>
</dbReference>
<evidence type="ECO:0000313" key="7">
    <source>
        <dbReference type="EMBL" id="MBK8572194.1"/>
    </source>
</evidence>
<proteinExistence type="inferred from homology"/>
<accession>A0A936K5V2</accession>
<evidence type="ECO:0000259" key="6">
    <source>
        <dbReference type="Pfam" id="PF04085"/>
    </source>
</evidence>
<comment type="similarity">
    <text evidence="1">Belongs to the MreC family.</text>
</comment>
<sequence length="296" mass="32236">MVVRTARWGLSRAAWQRLALALLWLGHGTWVLLGPNPARHWMTFLDLLSRPSQAIAARWEGWRAARRDSGRSLAELRTENARLGTELTQLRTEQAQRAPRLAEADEAVRLLGLKQQIPLELKAARVLFATRPATFGGLILDRGRDLGLEPDQGVLVPEGIVGRLWSVGPTQSKVLPADAPNASVAVMLMRSRATGVLQGLGSGRALIRYVSNQEVVQVGEAVLTSGLDRVFPRGLLAGYVAEVAKGDLELRVVVNLSAPLDRLHAVLVLPPQPPLEVQPPFLAPEPKAQPRKRGAP</sequence>
<dbReference type="InterPro" id="IPR042175">
    <property type="entry name" value="Cell/Rod_MreC_2"/>
</dbReference>
<evidence type="ECO:0000256" key="2">
    <source>
        <dbReference type="ARBA" id="ARBA00013855"/>
    </source>
</evidence>
<dbReference type="PANTHER" id="PTHR34138">
    <property type="entry name" value="CELL SHAPE-DETERMINING PROTEIN MREC"/>
    <property type="match status" value="1"/>
</dbReference>
<dbReference type="Gene3D" id="2.40.10.340">
    <property type="entry name" value="Rod shape-determining protein MreC, domain 1"/>
    <property type="match status" value="1"/>
</dbReference>
<dbReference type="EMBL" id="JADKCH010000003">
    <property type="protein sequence ID" value="MBK8572194.1"/>
    <property type="molecule type" value="Genomic_DNA"/>
</dbReference>
<gene>
    <name evidence="7" type="ORF">IPN91_06000</name>
</gene>
<name>A0A936K5V2_9BACT</name>
<keyword evidence="3" id="KW-0133">Cell shape</keyword>
<feature type="domain" description="Rod shape-determining protein MreC beta-barrel core" evidence="6">
    <location>
        <begin position="134"/>
        <end position="269"/>
    </location>
</feature>
<evidence type="ECO:0000256" key="4">
    <source>
        <dbReference type="ARBA" id="ARBA00032089"/>
    </source>
</evidence>
<comment type="caution">
    <text evidence="7">The sequence shown here is derived from an EMBL/GenBank/DDBJ whole genome shotgun (WGS) entry which is preliminary data.</text>
</comment>
<evidence type="ECO:0000256" key="1">
    <source>
        <dbReference type="ARBA" id="ARBA00009369"/>
    </source>
</evidence>
<dbReference type="Gene3D" id="2.40.10.350">
    <property type="entry name" value="Rod shape-determining protein MreC, domain 2"/>
    <property type="match status" value="1"/>
</dbReference>
<feature type="region of interest" description="Disordered" evidence="5">
    <location>
        <begin position="276"/>
        <end position="296"/>
    </location>
</feature>
<evidence type="ECO:0000256" key="5">
    <source>
        <dbReference type="SAM" id="MobiDB-lite"/>
    </source>
</evidence>
<reference evidence="7 8" key="1">
    <citation type="submission" date="2020-10" db="EMBL/GenBank/DDBJ databases">
        <title>Connecting structure to function with the recovery of over 1000 high-quality activated sludge metagenome-assembled genomes encoding full-length rRNA genes using long-read sequencing.</title>
        <authorList>
            <person name="Singleton C.M."/>
            <person name="Petriglieri F."/>
            <person name="Kristensen J.M."/>
            <person name="Kirkegaard R.H."/>
            <person name="Michaelsen T.Y."/>
            <person name="Andersen M.H."/>
            <person name="Karst S.M."/>
            <person name="Dueholm M.S."/>
            <person name="Nielsen P.H."/>
            <person name="Albertsen M."/>
        </authorList>
    </citation>
    <scope>NUCLEOTIDE SEQUENCE [LARGE SCALE GENOMIC DNA]</scope>
    <source>
        <strain evidence="7">OdNE_18-Q3-R46-58_MAXAC.008</strain>
    </source>
</reference>
<dbReference type="InterPro" id="IPR055342">
    <property type="entry name" value="MreC_beta-barrel_core"/>
</dbReference>
<dbReference type="GO" id="GO:0008360">
    <property type="term" value="P:regulation of cell shape"/>
    <property type="evidence" value="ECO:0007669"/>
    <property type="project" value="UniProtKB-KW"/>
</dbReference>
<dbReference type="InterPro" id="IPR007221">
    <property type="entry name" value="MreC"/>
</dbReference>
<dbReference type="GO" id="GO:0005886">
    <property type="term" value="C:plasma membrane"/>
    <property type="evidence" value="ECO:0007669"/>
    <property type="project" value="TreeGrafter"/>
</dbReference>